<evidence type="ECO:0000313" key="3">
    <source>
        <dbReference type="Proteomes" id="UP000284006"/>
    </source>
</evidence>
<organism evidence="2 3">
    <name type="scientific">Massilia cavernae</name>
    <dbReference type="NCBI Taxonomy" id="2320864"/>
    <lineage>
        <taxon>Bacteria</taxon>
        <taxon>Pseudomonadati</taxon>
        <taxon>Pseudomonadota</taxon>
        <taxon>Betaproteobacteria</taxon>
        <taxon>Burkholderiales</taxon>
        <taxon>Oxalobacteraceae</taxon>
        <taxon>Telluria group</taxon>
        <taxon>Massilia</taxon>
    </lineage>
</organism>
<dbReference type="Proteomes" id="UP000284006">
    <property type="component" value="Unassembled WGS sequence"/>
</dbReference>
<feature type="chain" id="PRO_5019386965" evidence="1">
    <location>
        <begin position="22"/>
        <end position="148"/>
    </location>
</feature>
<dbReference type="AlphaFoldDB" id="A0A418XGF1"/>
<feature type="signal peptide" evidence="1">
    <location>
        <begin position="1"/>
        <end position="21"/>
    </location>
</feature>
<reference evidence="2 3" key="1">
    <citation type="submission" date="2018-09" db="EMBL/GenBank/DDBJ databases">
        <authorList>
            <person name="Zhu H."/>
        </authorList>
    </citation>
    <scope>NUCLEOTIDE SEQUENCE [LARGE SCALE GENOMIC DNA]</scope>
    <source>
        <strain evidence="2 3">K1S02-61</strain>
    </source>
</reference>
<name>A0A418XGF1_9BURK</name>
<sequence length="148" mass="16445">MRHIAIAIVAAALATTLPAGAASQTLTGQFAGTGRACYGRFAVGSRTISWVTPFSRCRELPYEIIDHNESSGKLRITYRFTRESASCRYRIVSLTHDGSADREIGWEVTGYWKDASYRIDKDSGFADRAPDMMSCYLVRAPNTKARRP</sequence>
<comment type="caution">
    <text evidence="2">The sequence shown here is derived from an EMBL/GenBank/DDBJ whole genome shotgun (WGS) entry which is preliminary data.</text>
</comment>
<evidence type="ECO:0000313" key="2">
    <source>
        <dbReference type="EMBL" id="RJG11539.1"/>
    </source>
</evidence>
<dbReference type="RefSeq" id="WP_119812339.1">
    <property type="nucleotide sequence ID" value="NZ_QYUP01000147.1"/>
</dbReference>
<accession>A0A418XGF1</accession>
<dbReference type="EMBL" id="QYUP01000147">
    <property type="protein sequence ID" value="RJG11539.1"/>
    <property type="molecule type" value="Genomic_DNA"/>
</dbReference>
<evidence type="ECO:0000256" key="1">
    <source>
        <dbReference type="SAM" id="SignalP"/>
    </source>
</evidence>
<keyword evidence="3" id="KW-1185">Reference proteome</keyword>
<protein>
    <submittedName>
        <fullName evidence="2">Uncharacterized protein</fullName>
    </submittedName>
</protein>
<proteinExistence type="predicted"/>
<dbReference type="OrthoDB" id="8759607at2"/>
<keyword evidence="1" id="KW-0732">Signal</keyword>
<gene>
    <name evidence="2" type="ORF">D3872_19295</name>
</gene>